<feature type="transmembrane region" description="Helical" evidence="8">
    <location>
        <begin position="39"/>
        <end position="61"/>
    </location>
</feature>
<feature type="transmembrane region" description="Helical" evidence="8">
    <location>
        <begin position="326"/>
        <end position="344"/>
    </location>
</feature>
<evidence type="ECO:0000313" key="12">
    <source>
        <dbReference type="Proteomes" id="UP001240643"/>
    </source>
</evidence>
<dbReference type="SUPFAM" id="SSF90123">
    <property type="entry name" value="ABC transporter transmembrane region"/>
    <property type="match status" value="1"/>
</dbReference>
<comment type="caution">
    <text evidence="11">The sequence shown here is derived from an EMBL/GenBank/DDBJ whole genome shotgun (WGS) entry which is preliminary data.</text>
</comment>
<dbReference type="InterPro" id="IPR039421">
    <property type="entry name" value="Type_1_exporter"/>
</dbReference>
<feature type="transmembrane region" description="Helical" evidence="8">
    <location>
        <begin position="279"/>
        <end position="298"/>
    </location>
</feature>
<keyword evidence="12" id="KW-1185">Reference proteome</keyword>
<keyword evidence="6 8" id="KW-1133">Transmembrane helix</keyword>
<keyword evidence="7 8" id="KW-0472">Membrane</keyword>
<dbReference type="InterPro" id="IPR017871">
    <property type="entry name" value="ABC_transporter-like_CS"/>
</dbReference>
<accession>A0ABU0LZ06</accession>
<feature type="domain" description="ABC transporter" evidence="9">
    <location>
        <begin position="442"/>
        <end position="676"/>
    </location>
</feature>
<keyword evidence="5 11" id="KW-0067">ATP-binding</keyword>
<evidence type="ECO:0000259" key="9">
    <source>
        <dbReference type="PROSITE" id="PS50893"/>
    </source>
</evidence>
<dbReference type="RefSeq" id="WP_256547365.1">
    <property type="nucleotide sequence ID" value="NZ_CP101809.1"/>
</dbReference>
<feature type="transmembrane region" description="Helical" evidence="8">
    <location>
        <begin position="88"/>
        <end position="113"/>
    </location>
</feature>
<proteinExistence type="inferred from homology"/>
<dbReference type="InterPro" id="IPR003593">
    <property type="entry name" value="AAA+_ATPase"/>
</dbReference>
<feature type="transmembrane region" description="Helical" evidence="8">
    <location>
        <begin position="191"/>
        <end position="209"/>
    </location>
</feature>
<dbReference type="EMBL" id="JAUSWO010000001">
    <property type="protein sequence ID" value="MDQ0513941.1"/>
    <property type="molecule type" value="Genomic_DNA"/>
</dbReference>
<dbReference type="InterPro" id="IPR011527">
    <property type="entry name" value="ABC1_TM_dom"/>
</dbReference>
<dbReference type="InterPro" id="IPR036640">
    <property type="entry name" value="ABC1_TM_sf"/>
</dbReference>
<dbReference type="Gene3D" id="1.20.1560.10">
    <property type="entry name" value="ABC transporter type 1, transmembrane domain"/>
    <property type="match status" value="1"/>
</dbReference>
<evidence type="ECO:0000256" key="8">
    <source>
        <dbReference type="SAM" id="Phobius"/>
    </source>
</evidence>
<evidence type="ECO:0000256" key="5">
    <source>
        <dbReference type="ARBA" id="ARBA00022840"/>
    </source>
</evidence>
<evidence type="ECO:0000256" key="6">
    <source>
        <dbReference type="ARBA" id="ARBA00022989"/>
    </source>
</evidence>
<dbReference type="Proteomes" id="UP001240643">
    <property type="component" value="Unassembled WGS sequence"/>
</dbReference>
<feature type="domain" description="ABC transmembrane type-1" evidence="10">
    <location>
        <begin position="41"/>
        <end position="360"/>
    </location>
</feature>
<evidence type="ECO:0000256" key="1">
    <source>
        <dbReference type="ARBA" id="ARBA00004651"/>
    </source>
</evidence>
<dbReference type="SUPFAM" id="SSF52540">
    <property type="entry name" value="P-loop containing nucleoside triphosphate hydrolases"/>
    <property type="match status" value="1"/>
</dbReference>
<organism evidence="11 12">
    <name type="scientific">Mycoplasmoides fastidiosum</name>
    <dbReference type="NCBI Taxonomy" id="92758"/>
    <lineage>
        <taxon>Bacteria</taxon>
        <taxon>Bacillati</taxon>
        <taxon>Mycoplasmatota</taxon>
        <taxon>Mycoplasmoidales</taxon>
        <taxon>Mycoplasmoidaceae</taxon>
        <taxon>Mycoplasmoides</taxon>
    </lineage>
</organism>
<dbReference type="SMART" id="SM00382">
    <property type="entry name" value="AAA"/>
    <property type="match status" value="1"/>
</dbReference>
<keyword evidence="3 8" id="KW-0812">Transmembrane</keyword>
<gene>
    <name evidence="11" type="ORF">J2Z62_000379</name>
</gene>
<sequence>MSKFKTNTDSHIWNKDRKKINRIEIIKFMFSFLKGGWKFIILSGLFSLIVSGLGLASIFVMQSLNQVINNQLTQQNISDANYNSRVDFLGGILILIYIATFIFNYSLSFGIAFTVERMSKRLTDFLYAKILRTQVAYYDKMAVGEFLSRINNDIDSAISQLPSMISQLFTSIFVLSTMLVAMIVISPYFFIIVIIIIPASFLGAFFIVFKSQKYYALRQNRLGVLSAFSEEAIAGQQEVNLFNQEKAFSEKFSQMNDDYARQQYKVEFWFSFIFPWNRFITQLLFIMVNIIGILFAYYRINTAGIYDSVIFQSTDVNNDTFNLLNYYGRYIVVINSFLLMMRTFQEPLFQITNSINVIQSFFSSSARLKELTQAQEEYNFDENINVRLVQNKDARKIIKPLNEVLTPANINTYQNYIKKKRDAFIKPFYYSYLNKADLHTDIEVKNLSFAYEKNINVLKNISFKVKRGQTVAIVGPTGSGKSTFINLLTKFYDLTEGDILFDGVSIKNITKPSMRENISIVLQDNIIFSDTVFNNIRFGHISATKEQVIEAAKIAEAHNFIMQLKDGYDTILKNNGENLSHGQKQLIGIARAVLSPSELLILDEATSSVDTTTEKEIQQAMINLLKNKTTFLIAHRLSTIKNADLIFVLKFGEIIESGSHDELIAQNGYYAQMYHSQSNFE</sequence>
<protein>
    <submittedName>
        <fullName evidence="11">ATP-binding cassette subfamily B multidrug efflux pump</fullName>
    </submittedName>
</protein>
<evidence type="ECO:0000256" key="2">
    <source>
        <dbReference type="ARBA" id="ARBA00005417"/>
    </source>
</evidence>
<evidence type="ECO:0000256" key="7">
    <source>
        <dbReference type="ARBA" id="ARBA00023136"/>
    </source>
</evidence>
<dbReference type="Pfam" id="PF00005">
    <property type="entry name" value="ABC_tran"/>
    <property type="match status" value="1"/>
</dbReference>
<dbReference type="Gene3D" id="3.40.50.300">
    <property type="entry name" value="P-loop containing nucleotide triphosphate hydrolases"/>
    <property type="match status" value="1"/>
</dbReference>
<dbReference type="Pfam" id="PF00664">
    <property type="entry name" value="ABC_membrane"/>
    <property type="match status" value="1"/>
</dbReference>
<evidence type="ECO:0000256" key="4">
    <source>
        <dbReference type="ARBA" id="ARBA00022741"/>
    </source>
</evidence>
<comment type="subcellular location">
    <subcellularLocation>
        <location evidence="1">Cell membrane</location>
        <topology evidence="1">Multi-pass membrane protein</topology>
    </subcellularLocation>
</comment>
<dbReference type="PROSITE" id="PS50893">
    <property type="entry name" value="ABC_TRANSPORTER_2"/>
    <property type="match status" value="1"/>
</dbReference>
<keyword evidence="4" id="KW-0547">Nucleotide-binding</keyword>
<dbReference type="InterPro" id="IPR027417">
    <property type="entry name" value="P-loop_NTPase"/>
</dbReference>
<dbReference type="InterPro" id="IPR003439">
    <property type="entry name" value="ABC_transporter-like_ATP-bd"/>
</dbReference>
<dbReference type="PANTHER" id="PTHR24221">
    <property type="entry name" value="ATP-BINDING CASSETTE SUB-FAMILY B"/>
    <property type="match status" value="1"/>
</dbReference>
<evidence type="ECO:0000313" key="11">
    <source>
        <dbReference type="EMBL" id="MDQ0513941.1"/>
    </source>
</evidence>
<dbReference type="GO" id="GO:0005524">
    <property type="term" value="F:ATP binding"/>
    <property type="evidence" value="ECO:0007669"/>
    <property type="project" value="UniProtKB-KW"/>
</dbReference>
<comment type="similarity">
    <text evidence="2">Belongs to the ABC transporter superfamily.</text>
</comment>
<dbReference type="PANTHER" id="PTHR24221:SF499">
    <property type="entry name" value="FATTY ACID ABC TRANSPORTER ATP-BINDING_PERMEASE PROTEIN"/>
    <property type="match status" value="1"/>
</dbReference>
<evidence type="ECO:0000259" key="10">
    <source>
        <dbReference type="PROSITE" id="PS50929"/>
    </source>
</evidence>
<reference evidence="11" key="1">
    <citation type="submission" date="2023-07" db="EMBL/GenBank/DDBJ databases">
        <title>Genomic Encyclopedia of Type Strains, Phase IV (KMG-IV): sequencing the most valuable type-strain genomes for metagenomic binning, comparative biology and taxonomic classification.</title>
        <authorList>
            <person name="Goeker M."/>
        </authorList>
    </citation>
    <scope>NUCLEOTIDE SEQUENCE [LARGE SCALE GENOMIC DNA]</scope>
    <source>
        <strain evidence="11">DSM 21204</strain>
    </source>
</reference>
<dbReference type="PROSITE" id="PS00211">
    <property type="entry name" value="ABC_TRANSPORTER_1"/>
    <property type="match status" value="1"/>
</dbReference>
<dbReference type="PROSITE" id="PS50929">
    <property type="entry name" value="ABC_TM1F"/>
    <property type="match status" value="1"/>
</dbReference>
<evidence type="ECO:0000256" key="3">
    <source>
        <dbReference type="ARBA" id="ARBA00022692"/>
    </source>
</evidence>
<name>A0ABU0LZ06_9BACT</name>